<name>A0A4D6DW52_9CAUD</name>
<feature type="region of interest" description="Disordered" evidence="1">
    <location>
        <begin position="244"/>
        <end position="269"/>
    </location>
</feature>
<gene>
    <name evidence="2" type="ORF">pETSU_009</name>
</gene>
<organism evidence="2 3">
    <name type="scientific">Edwardsiella phage pEt-SU</name>
    <dbReference type="NCBI Taxonomy" id="2562142"/>
    <lineage>
        <taxon>Viruses</taxon>
        <taxon>Duplodnaviria</taxon>
        <taxon>Heunggongvirae</taxon>
        <taxon>Uroviricota</taxon>
        <taxon>Caudoviricetes</taxon>
        <taxon>Chimalliviridae</taxon>
        <taxon>Petsuvirus</taxon>
        <taxon>Petsuvirus pEtSU</taxon>
    </lineage>
</organism>
<accession>A0A4D6DW52</accession>
<feature type="compositionally biased region" description="Basic and acidic residues" evidence="1">
    <location>
        <begin position="255"/>
        <end position="269"/>
    </location>
</feature>
<feature type="compositionally biased region" description="Polar residues" evidence="1">
    <location>
        <begin position="244"/>
        <end position="254"/>
    </location>
</feature>
<evidence type="ECO:0000256" key="1">
    <source>
        <dbReference type="SAM" id="MobiDB-lite"/>
    </source>
</evidence>
<evidence type="ECO:0000313" key="3">
    <source>
        <dbReference type="Proteomes" id="UP000297195"/>
    </source>
</evidence>
<protein>
    <submittedName>
        <fullName evidence="2">Uncharacterized protein</fullName>
    </submittedName>
</protein>
<reference evidence="2 3" key="1">
    <citation type="submission" date="2019-03" db="EMBL/GenBank/DDBJ databases">
        <authorList>
            <person name="Kim S.G."/>
            <person name="Park S.C."/>
        </authorList>
    </citation>
    <scope>NUCLEOTIDE SEQUENCE [LARGE SCALE GENOMIC DNA]</scope>
</reference>
<evidence type="ECO:0000313" key="2">
    <source>
        <dbReference type="EMBL" id="QBZ70590.1"/>
    </source>
</evidence>
<dbReference type="Proteomes" id="UP000297195">
    <property type="component" value="Segment"/>
</dbReference>
<dbReference type="EMBL" id="MK689364">
    <property type="protein sequence ID" value="QBZ70590.1"/>
    <property type="molecule type" value="Genomic_DNA"/>
</dbReference>
<keyword evidence="3" id="KW-1185">Reference proteome</keyword>
<sequence length="269" mass="30942">MAHVHPATQQLDKAKHGKLIDFLNSTFRSHEVGGKNIIQTNEGEFLEYVLMEEQYFLDNWLVQFAIGQPGETNYFNHQAWSDMTQGFTKGVIILNEEEQPTLIIRKFIDMDLGINAQAYLDHYARQASFAQYIPEKAEADEIINQFAEVAVAVTGQNPDYDTLTAMIPYEYYLRHGVDPTVVKQVIHIRDNFTYKGEKITEESDVLPKIEEILYKNARNEHLTKAEKDLIVEITNDGFIFNDSTNNVDTKVQGKQQEDIPDDKYDPMVD</sequence>
<proteinExistence type="predicted"/>